<dbReference type="Gene3D" id="1.20.900.10">
    <property type="entry name" value="Dbl homology (DH) domain"/>
    <property type="match status" value="1"/>
</dbReference>
<feature type="compositionally biased region" description="Polar residues" evidence="3">
    <location>
        <begin position="546"/>
        <end position="558"/>
    </location>
</feature>
<feature type="region of interest" description="Disordered" evidence="3">
    <location>
        <begin position="770"/>
        <end position="794"/>
    </location>
</feature>
<feature type="region of interest" description="Disordered" evidence="3">
    <location>
        <begin position="426"/>
        <end position="465"/>
    </location>
</feature>
<feature type="compositionally biased region" description="Basic and acidic residues" evidence="3">
    <location>
        <begin position="679"/>
        <end position="689"/>
    </location>
</feature>
<evidence type="ECO:0000259" key="4">
    <source>
        <dbReference type="PROSITE" id="PS50010"/>
    </source>
</evidence>
<evidence type="ECO:0000256" key="1">
    <source>
        <dbReference type="ARBA" id="ARBA00004496"/>
    </source>
</evidence>
<dbReference type="HOGENOM" id="CLU_256081_0_0_1"/>
<comment type="subcellular location">
    <subcellularLocation>
        <location evidence="1">Cytoplasm</location>
    </subcellularLocation>
</comment>
<feature type="region of interest" description="Disordered" evidence="3">
    <location>
        <begin position="490"/>
        <end position="650"/>
    </location>
</feature>
<dbReference type="GO" id="GO:0005737">
    <property type="term" value="C:cytoplasm"/>
    <property type="evidence" value="ECO:0007669"/>
    <property type="project" value="UniProtKB-SubCell"/>
</dbReference>
<dbReference type="InterPro" id="IPR051480">
    <property type="entry name" value="Endocytic_GEF_Adapter"/>
</dbReference>
<feature type="region of interest" description="Disordered" evidence="3">
    <location>
        <begin position="70"/>
        <end position="124"/>
    </location>
</feature>
<feature type="region of interest" description="Disordered" evidence="3">
    <location>
        <begin position="335"/>
        <end position="385"/>
    </location>
</feature>
<gene>
    <name evidence="5" type="ORF">NEMVEDRAFT_v1g242563</name>
</gene>
<evidence type="ECO:0000256" key="3">
    <source>
        <dbReference type="SAM" id="MobiDB-lite"/>
    </source>
</evidence>
<dbReference type="InterPro" id="IPR011993">
    <property type="entry name" value="PH-like_dom_sf"/>
</dbReference>
<feature type="compositionally biased region" description="Low complexity" evidence="3">
    <location>
        <begin position="497"/>
        <end position="518"/>
    </location>
</feature>
<dbReference type="STRING" id="45351.A7S3B5"/>
<reference evidence="5 6" key="1">
    <citation type="journal article" date="2007" name="Science">
        <title>Sea anemone genome reveals ancestral eumetazoan gene repertoire and genomic organization.</title>
        <authorList>
            <person name="Putnam N.H."/>
            <person name="Srivastava M."/>
            <person name="Hellsten U."/>
            <person name="Dirks B."/>
            <person name="Chapman J."/>
            <person name="Salamov A."/>
            <person name="Terry A."/>
            <person name="Shapiro H."/>
            <person name="Lindquist E."/>
            <person name="Kapitonov V.V."/>
            <person name="Jurka J."/>
            <person name="Genikhovich G."/>
            <person name="Grigoriev I.V."/>
            <person name="Lucas S.M."/>
            <person name="Steele R.E."/>
            <person name="Finnerty J.R."/>
            <person name="Technau U."/>
            <person name="Martindale M.Q."/>
            <person name="Rokhsar D.S."/>
        </authorList>
    </citation>
    <scope>NUCLEOTIDE SEQUENCE [LARGE SCALE GENOMIC DNA]</scope>
    <source>
        <strain evidence="6">CH2 X CH6</strain>
    </source>
</reference>
<dbReference type="Pfam" id="PF00621">
    <property type="entry name" value="RhoGEF"/>
    <property type="match status" value="1"/>
</dbReference>
<dbReference type="PANTHER" id="PTHR46006">
    <property type="entry name" value="RHO GUANINE NUCLEOTIDE EXCHANGE FACTOR AT 64C, ISOFORM A"/>
    <property type="match status" value="1"/>
</dbReference>
<keyword evidence="2" id="KW-0963">Cytoplasm</keyword>
<evidence type="ECO:0000313" key="6">
    <source>
        <dbReference type="Proteomes" id="UP000001593"/>
    </source>
</evidence>
<feature type="region of interest" description="Disordered" evidence="3">
    <location>
        <begin position="712"/>
        <end position="742"/>
    </location>
</feature>
<dbReference type="CDD" id="cd00160">
    <property type="entry name" value="RhoGEF"/>
    <property type="match status" value="1"/>
</dbReference>
<dbReference type="GO" id="GO:0035025">
    <property type="term" value="P:positive regulation of Rho protein signal transduction"/>
    <property type="evidence" value="ECO:0000318"/>
    <property type="project" value="GO_Central"/>
</dbReference>
<keyword evidence="6" id="KW-1185">Reference proteome</keyword>
<evidence type="ECO:0000313" key="5">
    <source>
        <dbReference type="EMBL" id="EDO41824.1"/>
    </source>
</evidence>
<dbReference type="SUPFAM" id="SSF50729">
    <property type="entry name" value="PH domain-like"/>
    <property type="match status" value="1"/>
</dbReference>
<protein>
    <recommendedName>
        <fullName evidence="4">DH domain-containing protein</fullName>
    </recommendedName>
</protein>
<feature type="region of interest" description="Disordered" evidence="3">
    <location>
        <begin position="876"/>
        <end position="913"/>
    </location>
</feature>
<dbReference type="Proteomes" id="UP000001593">
    <property type="component" value="Unassembled WGS sequence"/>
</dbReference>
<sequence length="1374" mass="155582">MRSVSLIRNYSTVFGLHEICVASARSYGTAPQGYHEHVRPQGYHEHVRPQGCQEHVRPQGYQEHVRPQGYQEHVRPHPVHSTSSTPDLSICARDDYSHSRPHSFPDYPPASGWSYQPSLPKKHSQSHSLTDLRCIDDDCNSGCRGFGRSRTLPLSELPPHDQMNDLHRRPSDSSDYNFRYHPQDSRAEVGHGLLRDRHHRIDARCVYDRSPEYVDNHEFRDYNQPRLEASSVTSRPARMLLGNRSISFHTDHHIHRREDSQRYFMEIPPSLHRARSCSELDRVEPEPIAYRTNEIISTDINRRSSYADQLQSPRFQRKERPLAHVPIPSFEEFKRRKSEVQNTNELSAQNTEQARKYSNVPTMAPRTENHKYGDRMTSSVSSSDEGRRYVAKSDVIHNLLLKYGLYDRKENGKEITSKWALNNDTGASEEKKGRIRRSGYPSISRDTRDIGGVPSEGVIGSARSPRAPAIRIRINSPPLAYKELIAIPHTNNSNQTKNASHSSKLSNSSKDSSKTTNNAIHSNELAHSSKDSSNTRKNARNANEFLESSNDSINSQKCTGDRSDKKEKNDVTGEPSPGPSTRLPLSHVTDYNNNKVSEKKCSISQNTNTVEREQDAEVMSAFENSPSPDGKVDETRISVSEPGSPYPQRNAKLSAVSDFYRPVTPIKRSPSTSSVNSEGECKSSETERKSSGFNVASKALWSAAKFKLRLGRSPTNSPKLSLKSKEEGVTTTNDIAFDGDSLRNNETFHQNGENVRPRIGKKASWVSMQSHLSADDATKVRRPSADSNVSHGQLRKTGVHTSLLSIASSVYSTETEHDDSAYGLSDGDAVDAATPRNKRRWDSFHSNVSADSGSAHMFDFDTDSVITEYDEEAVFEDAKSTDDTQARPDVEIERTDSGVGGDLGPDPRPKPQSWEDIVEKSSKRWSVVAVSAKHWQEVARKKKKEKEQNKKHKNVASVITENMEFYSPMQSGGILIPEHLAAIFLNLQELVEVNSKFSSRLQHSLEESVAKGDAEFCQVNIGSVFLENVDFFQSYKIYCSKQNAASALLESLQKKNELLKIFLNVTCRENPKCRKMDLTSFLLAPVQRIMKYPLLLSRIRKSTPRGNADREKLMVAQRRIEDQLNRINSLNSAVESKRRYRGSGHLGRSDSLDKLQMKKMASDILHWSMTEMQLLMHGVFEVTIQEFASSAAWSKRNSRSKSLDVFMLFCIRGNVEHVTIDSDDEGLCEDPLFPCETEATDAALVMLRKKINGKYTLYRHVTIDSDDEGLCEDPLFPCETEATDAALVMLRKKINGKYTLYREPLFLDTCVVINNDERKDSFELLKMGLETYIFRASTSRENRRWLKYLRIQAKDLGSWRRRRNGLPNIMIKTI</sequence>
<feature type="region of interest" description="Disordered" evidence="3">
    <location>
        <begin position="664"/>
        <end position="689"/>
    </location>
</feature>
<dbReference type="GO" id="GO:0005085">
    <property type="term" value="F:guanyl-nucleotide exchange factor activity"/>
    <property type="evidence" value="ECO:0007669"/>
    <property type="project" value="InterPro"/>
</dbReference>
<proteinExistence type="predicted"/>
<name>A7S3B5_NEMVE</name>
<evidence type="ECO:0000256" key="2">
    <source>
        <dbReference type="ARBA" id="ARBA00022490"/>
    </source>
</evidence>
<dbReference type="InterPro" id="IPR035899">
    <property type="entry name" value="DBL_dom_sf"/>
</dbReference>
<dbReference type="eggNOG" id="KOG4305">
    <property type="taxonomic scope" value="Eukaryota"/>
</dbReference>
<dbReference type="PANTHER" id="PTHR46006:SF5">
    <property type="entry name" value="DH DOMAIN-CONTAINING PROTEIN"/>
    <property type="match status" value="1"/>
</dbReference>
<dbReference type="PROSITE" id="PS50010">
    <property type="entry name" value="DH_2"/>
    <property type="match status" value="1"/>
</dbReference>
<feature type="compositionally biased region" description="Basic and acidic residues" evidence="3">
    <location>
        <begin position="876"/>
        <end position="896"/>
    </location>
</feature>
<accession>A7S3B5</accession>
<feature type="domain" description="DH" evidence="4">
    <location>
        <begin position="965"/>
        <end position="1130"/>
    </location>
</feature>
<dbReference type="InterPro" id="IPR000219">
    <property type="entry name" value="DH_dom"/>
</dbReference>
<dbReference type="EMBL" id="DS469572">
    <property type="protein sequence ID" value="EDO41824.1"/>
    <property type="molecule type" value="Genomic_DNA"/>
</dbReference>
<dbReference type="SUPFAM" id="SSF48065">
    <property type="entry name" value="DBL homology domain (DH-domain)"/>
    <property type="match status" value="1"/>
</dbReference>
<dbReference type="SMART" id="SM00325">
    <property type="entry name" value="RhoGEF"/>
    <property type="match status" value="1"/>
</dbReference>
<organism evidence="5 6">
    <name type="scientific">Nematostella vectensis</name>
    <name type="common">Starlet sea anemone</name>
    <dbReference type="NCBI Taxonomy" id="45351"/>
    <lineage>
        <taxon>Eukaryota</taxon>
        <taxon>Metazoa</taxon>
        <taxon>Cnidaria</taxon>
        <taxon>Anthozoa</taxon>
        <taxon>Hexacorallia</taxon>
        <taxon>Actiniaria</taxon>
        <taxon>Edwardsiidae</taxon>
        <taxon>Nematostella</taxon>
    </lineage>
</organism>
<dbReference type="InParanoid" id="A7S3B5"/>
<feature type="compositionally biased region" description="Polar residues" evidence="3">
    <location>
        <begin position="340"/>
        <end position="352"/>
    </location>
</feature>
<dbReference type="Gene3D" id="2.30.29.30">
    <property type="entry name" value="Pleckstrin-homology domain (PH domain)/Phosphotyrosine-binding domain (PTB)"/>
    <property type="match status" value="1"/>
</dbReference>
<feature type="compositionally biased region" description="Basic and acidic residues" evidence="3">
    <location>
        <begin position="559"/>
        <end position="571"/>
    </location>
</feature>